<gene>
    <name evidence="1" type="ORF">C8J26_1173</name>
</gene>
<reference evidence="1 2" key="1">
    <citation type="submission" date="2018-04" db="EMBL/GenBank/DDBJ databases">
        <title>Genomic Encyclopedia of Type Strains, Phase III (KMG-III): the genomes of soil and plant-associated and newly described type strains.</title>
        <authorList>
            <person name="Whitman W."/>
        </authorList>
    </citation>
    <scope>NUCLEOTIDE SEQUENCE [LARGE SCALE GENOMIC DNA]</scope>
    <source>
        <strain evidence="1 2">MA101b</strain>
    </source>
</reference>
<dbReference type="EMBL" id="QAOG01000002">
    <property type="protein sequence ID" value="PTQ60858.1"/>
    <property type="molecule type" value="Genomic_DNA"/>
</dbReference>
<dbReference type="PANTHER" id="PTHR34290:SF2">
    <property type="entry name" value="OS04G0668800 PROTEIN"/>
    <property type="match status" value="1"/>
</dbReference>
<organism evidence="1 2">
    <name type="scientific">Sphingomonas aurantiaca</name>
    <dbReference type="NCBI Taxonomy" id="185949"/>
    <lineage>
        <taxon>Bacteria</taxon>
        <taxon>Pseudomonadati</taxon>
        <taxon>Pseudomonadota</taxon>
        <taxon>Alphaproteobacteria</taxon>
        <taxon>Sphingomonadales</taxon>
        <taxon>Sphingomonadaceae</taxon>
        <taxon>Sphingomonas</taxon>
    </lineage>
</organism>
<dbReference type="GO" id="GO:0015035">
    <property type="term" value="F:protein-disulfide reductase activity"/>
    <property type="evidence" value="ECO:0007669"/>
    <property type="project" value="InterPro"/>
</dbReference>
<proteinExistence type="predicted"/>
<dbReference type="PANTHER" id="PTHR34290">
    <property type="entry name" value="SI:CH73-390P7.2"/>
    <property type="match status" value="1"/>
</dbReference>
<dbReference type="RefSeq" id="WP_107957139.1">
    <property type="nucleotide sequence ID" value="NZ_QAOG01000002.1"/>
</dbReference>
<keyword evidence="2" id="KW-1185">Reference proteome</keyword>
<accession>A0A2T5GNM0</accession>
<dbReference type="Proteomes" id="UP000244189">
    <property type="component" value="Unassembled WGS sequence"/>
</dbReference>
<evidence type="ECO:0000313" key="1">
    <source>
        <dbReference type="EMBL" id="PTQ60858.1"/>
    </source>
</evidence>
<sequence>MSRLTVWHDGDCPLCRREIALMRRLDRRGAIDFVDATDGDASCPIDRGALLARFHAREDGQMLSGAAAFAAMWRAIPILRPLGLAARQPTVLRVLERVYVGFLRVRPKLQRALRRREANAR</sequence>
<dbReference type="AlphaFoldDB" id="A0A2T5GNM0"/>
<evidence type="ECO:0000313" key="2">
    <source>
        <dbReference type="Proteomes" id="UP000244189"/>
    </source>
</evidence>
<protein>
    <submittedName>
        <fullName evidence="1">Putative DCC family thiol-disulfide oxidoreductase YuxK</fullName>
    </submittedName>
</protein>
<dbReference type="InterPro" id="IPR044691">
    <property type="entry name" value="DCC1_Trx"/>
</dbReference>
<name>A0A2T5GNM0_9SPHN</name>
<comment type="caution">
    <text evidence="1">The sequence shown here is derived from an EMBL/GenBank/DDBJ whole genome shotgun (WGS) entry which is preliminary data.</text>
</comment>
<dbReference type="InterPro" id="IPR007263">
    <property type="entry name" value="DCC1-like"/>
</dbReference>
<dbReference type="Pfam" id="PF04134">
    <property type="entry name" value="DCC1-like"/>
    <property type="match status" value="1"/>
</dbReference>